<feature type="region of interest" description="Disordered" evidence="4">
    <location>
        <begin position="77"/>
        <end position="108"/>
    </location>
</feature>
<keyword evidence="6" id="KW-1185">Reference proteome</keyword>
<evidence type="ECO:0000256" key="4">
    <source>
        <dbReference type="SAM" id="MobiDB-lite"/>
    </source>
</evidence>
<evidence type="ECO:0000256" key="2">
    <source>
        <dbReference type="ARBA" id="ARBA00022490"/>
    </source>
</evidence>
<dbReference type="AlphaFoldDB" id="A0A8C5PYR5"/>
<feature type="compositionally biased region" description="Basic residues" evidence="4">
    <location>
        <begin position="21"/>
        <end position="35"/>
    </location>
</feature>
<feature type="compositionally biased region" description="Basic and acidic residues" evidence="4">
    <location>
        <begin position="260"/>
        <end position="275"/>
    </location>
</feature>
<reference evidence="5" key="1">
    <citation type="submission" date="2025-08" db="UniProtKB">
        <authorList>
            <consortium name="Ensembl"/>
        </authorList>
    </citation>
    <scope>IDENTIFICATION</scope>
</reference>
<feature type="region of interest" description="Disordered" evidence="4">
    <location>
        <begin position="236"/>
        <end position="293"/>
    </location>
</feature>
<dbReference type="InterPro" id="IPR045329">
    <property type="entry name" value="LZTS"/>
</dbReference>
<dbReference type="GO" id="GO:0005737">
    <property type="term" value="C:cytoplasm"/>
    <property type="evidence" value="ECO:0007669"/>
    <property type="project" value="UniProtKB-SubCell"/>
</dbReference>
<organism evidence="5 6">
    <name type="scientific">Leptobrachium leishanense</name>
    <name type="common">Leishan spiny toad</name>
    <dbReference type="NCBI Taxonomy" id="445787"/>
    <lineage>
        <taxon>Eukaryota</taxon>
        <taxon>Metazoa</taxon>
        <taxon>Chordata</taxon>
        <taxon>Craniata</taxon>
        <taxon>Vertebrata</taxon>
        <taxon>Euteleostomi</taxon>
        <taxon>Amphibia</taxon>
        <taxon>Batrachia</taxon>
        <taxon>Anura</taxon>
        <taxon>Pelobatoidea</taxon>
        <taxon>Megophryidae</taxon>
        <taxon>Leptobrachium</taxon>
    </lineage>
</organism>
<keyword evidence="2" id="KW-0963">Cytoplasm</keyword>
<dbReference type="Proteomes" id="UP000694569">
    <property type="component" value="Unplaced"/>
</dbReference>
<name>A0A8C5PYR5_9ANUR</name>
<dbReference type="PANTHER" id="PTHR19354:SF5">
    <property type="entry name" value="ZIPPER PUTATIVE TUMOR SUPPRESSOR 1-RELATED"/>
    <property type="match status" value="1"/>
</dbReference>
<dbReference type="Pfam" id="PF06818">
    <property type="entry name" value="Fez1"/>
    <property type="match status" value="1"/>
</dbReference>
<dbReference type="GeneTree" id="ENSGT00940000158603"/>
<accession>A0A8C5PYR5</accession>
<dbReference type="OrthoDB" id="10030037at2759"/>
<feature type="compositionally biased region" description="Basic and acidic residues" evidence="4">
    <location>
        <begin position="371"/>
        <end position="392"/>
    </location>
</feature>
<dbReference type="GO" id="GO:0043197">
    <property type="term" value="C:dendritic spine"/>
    <property type="evidence" value="ECO:0007669"/>
    <property type="project" value="TreeGrafter"/>
</dbReference>
<keyword evidence="3" id="KW-0175">Coiled coil</keyword>
<feature type="region of interest" description="Disordered" evidence="4">
    <location>
        <begin position="1"/>
        <end position="36"/>
    </location>
</feature>
<reference evidence="5" key="2">
    <citation type="submission" date="2025-09" db="UniProtKB">
        <authorList>
            <consortium name="Ensembl"/>
        </authorList>
    </citation>
    <scope>IDENTIFICATION</scope>
</reference>
<dbReference type="GO" id="GO:0048814">
    <property type="term" value="P:regulation of dendrite morphogenesis"/>
    <property type="evidence" value="ECO:0007669"/>
    <property type="project" value="TreeGrafter"/>
</dbReference>
<evidence type="ECO:0000256" key="1">
    <source>
        <dbReference type="ARBA" id="ARBA00004496"/>
    </source>
</evidence>
<feature type="compositionally biased region" description="Low complexity" evidence="4">
    <location>
        <begin position="278"/>
        <end position="289"/>
    </location>
</feature>
<evidence type="ECO:0000313" key="6">
    <source>
        <dbReference type="Proteomes" id="UP000694569"/>
    </source>
</evidence>
<protein>
    <recommendedName>
        <fullName evidence="7">Leucine zipper tumor suppressor 1</fullName>
    </recommendedName>
</protein>
<feature type="region of interest" description="Disordered" evidence="4">
    <location>
        <begin position="371"/>
        <end position="403"/>
    </location>
</feature>
<comment type="subcellular location">
    <subcellularLocation>
        <location evidence="1">Cytoplasm</location>
    </subcellularLocation>
</comment>
<sequence>MGSVGSLLSGHGFNSKQSRGSQHRGRKPPHLKKLSRCSDGILRFGFSQESGHAKGAGSKMGRSEDFFYIKVSQKSHVGPRQEYHGGVTNPEPESQPNKEYPVPTAKPCNPPSMIHFPKRLELEMNALRPTPLKPGMRRNSAVTCYPAEERGPQLSHYYRPDRAREAESRGGHCIGGMSESGRNSMSSLPTHPSKLGTVCQLDALLMPTGRFGGSAHNITQSSRSNMLSLRAMSLSDGGNANKILSVPSKPGLRSPPSCDDLVRSEPGDNKEDGHRGGPPRSRQSSQRGQRAQHVLQIQVAQEREALENKMRVYEKEKKIAISPSLEDTQWEVCQKSGEIASLRQQLRETQEESSLRASEILSLKAQLRETKGRAEVQEQRARDAEERLRAAEEDSEERDEAIPSEAELETLRTELEAERQNNEQMTDVFQRERKTWRDEKEKVIRYQRQLQQNYLHMYQRCQALEQRLRALTGGEDLDDGPILTLPDMELSFQDILATEI</sequence>
<dbReference type="Ensembl" id="ENSLLET00000030558.1">
    <property type="protein sequence ID" value="ENSLLEP00000029421.1"/>
    <property type="gene ID" value="ENSLLEG00000018659.1"/>
</dbReference>
<evidence type="ECO:0008006" key="7">
    <source>
        <dbReference type="Google" id="ProtNLM"/>
    </source>
</evidence>
<evidence type="ECO:0000313" key="5">
    <source>
        <dbReference type="Ensembl" id="ENSLLEP00000029421.1"/>
    </source>
</evidence>
<proteinExistence type="predicted"/>
<dbReference type="GO" id="GO:0048167">
    <property type="term" value="P:regulation of synaptic plasticity"/>
    <property type="evidence" value="ECO:0007669"/>
    <property type="project" value="TreeGrafter"/>
</dbReference>
<evidence type="ECO:0000256" key="3">
    <source>
        <dbReference type="ARBA" id="ARBA00023054"/>
    </source>
</evidence>
<dbReference type="PANTHER" id="PTHR19354">
    <property type="entry name" value="ZIPPER PUTATIVE TUMOR SUPPRESSOR 2 HOMOLOG-LIKE PROTEIN-RELATED"/>
    <property type="match status" value="1"/>
</dbReference>